<evidence type="ECO:0000256" key="1">
    <source>
        <dbReference type="ARBA" id="ARBA00004201"/>
    </source>
</evidence>
<gene>
    <name evidence="4" type="ORF">DYB36_001289</name>
</gene>
<evidence type="ECO:0000313" key="5">
    <source>
        <dbReference type="Proteomes" id="UP000265427"/>
    </source>
</evidence>
<evidence type="ECO:0000256" key="3">
    <source>
        <dbReference type="SAM" id="MobiDB-lite"/>
    </source>
</evidence>
<comment type="subcellular location">
    <subcellularLocation>
        <location evidence="1">Cytoplasm</location>
        <location evidence="1">P-body</location>
    </subcellularLocation>
</comment>
<evidence type="ECO:0008006" key="6">
    <source>
        <dbReference type="Google" id="ProtNLM"/>
    </source>
</evidence>
<organism evidence="4 5">
    <name type="scientific">Aphanomyces astaci</name>
    <name type="common">Crayfish plague agent</name>
    <dbReference type="NCBI Taxonomy" id="112090"/>
    <lineage>
        <taxon>Eukaryota</taxon>
        <taxon>Sar</taxon>
        <taxon>Stramenopiles</taxon>
        <taxon>Oomycota</taxon>
        <taxon>Saprolegniomycetes</taxon>
        <taxon>Saprolegniales</taxon>
        <taxon>Verrucalvaceae</taxon>
        <taxon>Aphanomyces</taxon>
    </lineage>
</organism>
<feature type="compositionally biased region" description="Pro residues" evidence="3">
    <location>
        <begin position="230"/>
        <end position="244"/>
    </location>
</feature>
<reference evidence="4 5" key="1">
    <citation type="submission" date="2018-08" db="EMBL/GenBank/DDBJ databases">
        <title>Aphanomyces genome sequencing and annotation.</title>
        <authorList>
            <person name="Minardi D."/>
            <person name="Oidtmann B."/>
            <person name="Van Der Giezen M."/>
            <person name="Studholme D.J."/>
        </authorList>
    </citation>
    <scope>NUCLEOTIDE SEQUENCE [LARGE SCALE GENOMIC DNA]</scope>
    <source>
        <strain evidence="4 5">Kv</strain>
    </source>
</reference>
<dbReference type="PANTHER" id="PTHR21551">
    <property type="entry name" value="TOPOISOMERASE II-ASSOCIATED PROTEIN PAT1"/>
    <property type="match status" value="1"/>
</dbReference>
<dbReference type="VEuPathDB" id="FungiDB:H257_06335"/>
<dbReference type="GO" id="GO:0000932">
    <property type="term" value="C:P-body"/>
    <property type="evidence" value="ECO:0007669"/>
    <property type="project" value="UniProtKB-SubCell"/>
</dbReference>
<evidence type="ECO:0000313" key="4">
    <source>
        <dbReference type="EMBL" id="RHY22624.1"/>
    </source>
</evidence>
<dbReference type="InterPro" id="IPR039900">
    <property type="entry name" value="Pat1-like"/>
</dbReference>
<dbReference type="GO" id="GO:0000290">
    <property type="term" value="P:deadenylation-dependent decapping of nuclear-transcribed mRNA"/>
    <property type="evidence" value="ECO:0007669"/>
    <property type="project" value="InterPro"/>
</dbReference>
<feature type="region of interest" description="Disordered" evidence="3">
    <location>
        <begin position="173"/>
        <end position="274"/>
    </location>
</feature>
<feature type="region of interest" description="Disordered" evidence="3">
    <location>
        <begin position="74"/>
        <end position="113"/>
    </location>
</feature>
<keyword evidence="2" id="KW-0963">Cytoplasm</keyword>
<sequence length="652" mass="71320">MTSREESGPGSLGFFTGVSVDDKKYESLLEDLRAHDLLGPADDIAYDAYGSGLAGRTSSSLLLHDNLSAIFSGNVPKDSKSPTYPPPRHVVPTSTAARAPPPGFASAPVGNAPTQADLEWARSQQEFALLRGDFSRKATPNAVDTSNTQQAYLYSEEDEDDDALLDNLTIQDLGLDDDDDKQRGGPPPLPSSLPPPPSIPPGLHPPSPPQLPPQSAPYPPQQPHPSYAGVPPPGNYPPPPPPPGHYYVQPPLHLQHHHHPQGPPGGFHGPPHLLYHGPSPHAIMNEKIFKVMNPRDVQFVVQQQLKQIRSSDPFSDDYYFHNYHVKRERSGAVPPVAGAALPLPSWKLEHVKAFDPRDVSRATKSREWESDNHVLGRTAKSSLYRPREMLHLDDSKDGVCDVALSRSTTPATSVFLNESWSKRQRINEGLVHLLALQDARHILDARRINVAQFHQLDPAQMDPSLVDLRNKTTTLLLELASVLGVTNPQQPADGFDRPALDGILAVSKGNKLVCRALPLLHPSARFVLFPQLVHYLLVQSIHSTEDQDRLAQTLVVALLYQQPSPPADVLAESIQLALATQTLQSLSLVLHNRLLQALLQKGGAVCATAADDVKAKWYEVVVGCGINSCDDRLKYQDVFVALASRIKETTQP</sequence>
<accession>A0A397BRR2</accession>
<dbReference type="Proteomes" id="UP000265427">
    <property type="component" value="Unassembled WGS sequence"/>
</dbReference>
<dbReference type="EMBL" id="QUSZ01002316">
    <property type="protein sequence ID" value="RHY22624.1"/>
    <property type="molecule type" value="Genomic_DNA"/>
</dbReference>
<protein>
    <recommendedName>
        <fullName evidence="6">mRNA decay factor PAT1 domain-containing protein</fullName>
    </recommendedName>
</protein>
<dbReference type="GO" id="GO:0033962">
    <property type="term" value="P:P-body assembly"/>
    <property type="evidence" value="ECO:0007669"/>
    <property type="project" value="TreeGrafter"/>
</dbReference>
<dbReference type="PANTHER" id="PTHR21551:SF0">
    <property type="entry name" value="PROTEIN ASSOCIATED WITH TOPO II RELATED-1, ISOFORM A"/>
    <property type="match status" value="1"/>
</dbReference>
<comment type="caution">
    <text evidence="4">The sequence shown here is derived from an EMBL/GenBank/DDBJ whole genome shotgun (WGS) entry which is preliminary data.</text>
</comment>
<dbReference type="AlphaFoldDB" id="A0A397BRR2"/>
<dbReference type="GO" id="GO:0003723">
    <property type="term" value="F:RNA binding"/>
    <property type="evidence" value="ECO:0007669"/>
    <property type="project" value="TreeGrafter"/>
</dbReference>
<feature type="compositionally biased region" description="Pro residues" evidence="3">
    <location>
        <begin position="185"/>
        <end position="223"/>
    </location>
</feature>
<proteinExistence type="predicted"/>
<name>A0A397BRR2_APHAT</name>
<evidence type="ECO:0000256" key="2">
    <source>
        <dbReference type="ARBA" id="ARBA00022490"/>
    </source>
</evidence>